<accession>A0AAV4Q9E7</accession>
<evidence type="ECO:0000256" key="1">
    <source>
        <dbReference type="SAM" id="MobiDB-lite"/>
    </source>
</evidence>
<feature type="region of interest" description="Disordered" evidence="1">
    <location>
        <begin position="1"/>
        <end position="28"/>
    </location>
</feature>
<proteinExistence type="predicted"/>
<comment type="caution">
    <text evidence="2">The sequence shown here is derived from an EMBL/GenBank/DDBJ whole genome shotgun (WGS) entry which is preliminary data.</text>
</comment>
<evidence type="ECO:0000313" key="3">
    <source>
        <dbReference type="Proteomes" id="UP001054945"/>
    </source>
</evidence>
<name>A0AAV4Q9E7_CAEEX</name>
<dbReference type="Proteomes" id="UP001054945">
    <property type="component" value="Unassembled WGS sequence"/>
</dbReference>
<organism evidence="2 3">
    <name type="scientific">Caerostris extrusa</name>
    <name type="common">Bark spider</name>
    <name type="synonym">Caerostris bankana</name>
    <dbReference type="NCBI Taxonomy" id="172846"/>
    <lineage>
        <taxon>Eukaryota</taxon>
        <taxon>Metazoa</taxon>
        <taxon>Ecdysozoa</taxon>
        <taxon>Arthropoda</taxon>
        <taxon>Chelicerata</taxon>
        <taxon>Arachnida</taxon>
        <taxon>Araneae</taxon>
        <taxon>Araneomorphae</taxon>
        <taxon>Entelegynae</taxon>
        <taxon>Araneoidea</taxon>
        <taxon>Araneidae</taxon>
        <taxon>Caerostris</taxon>
    </lineage>
</organism>
<keyword evidence="3" id="KW-1185">Reference proteome</keyword>
<evidence type="ECO:0000313" key="2">
    <source>
        <dbReference type="EMBL" id="GIY06638.1"/>
    </source>
</evidence>
<gene>
    <name evidence="2" type="ORF">CEXT_706401</name>
</gene>
<protein>
    <submittedName>
        <fullName evidence="2">Uncharacterized protein</fullName>
    </submittedName>
</protein>
<reference evidence="2 3" key="1">
    <citation type="submission" date="2021-06" db="EMBL/GenBank/DDBJ databases">
        <title>Caerostris extrusa draft genome.</title>
        <authorList>
            <person name="Kono N."/>
            <person name="Arakawa K."/>
        </authorList>
    </citation>
    <scope>NUCLEOTIDE SEQUENCE [LARGE SCALE GENOMIC DNA]</scope>
</reference>
<sequence length="80" mass="8872">MACLRPPFLPRGAHGAPAKMGSGRRHSYVSSESLPHHFTTPVSECNIQIRKGSFLLLRFIKYAWLASKTRRGLKGLPGLL</sequence>
<dbReference type="AlphaFoldDB" id="A0AAV4Q9E7"/>
<dbReference type="EMBL" id="BPLR01005983">
    <property type="protein sequence ID" value="GIY06638.1"/>
    <property type="molecule type" value="Genomic_DNA"/>
</dbReference>